<reference evidence="1" key="1">
    <citation type="journal article" date="2014" name="Front. Microbiol.">
        <title>High frequency of phylogenetically diverse reductive dehalogenase-homologous genes in deep subseafloor sedimentary metagenomes.</title>
        <authorList>
            <person name="Kawai M."/>
            <person name="Futagami T."/>
            <person name="Toyoda A."/>
            <person name="Takaki Y."/>
            <person name="Nishi S."/>
            <person name="Hori S."/>
            <person name="Arai W."/>
            <person name="Tsubouchi T."/>
            <person name="Morono Y."/>
            <person name="Uchiyama I."/>
            <person name="Ito T."/>
            <person name="Fujiyama A."/>
            <person name="Inagaki F."/>
            <person name="Takami H."/>
        </authorList>
    </citation>
    <scope>NUCLEOTIDE SEQUENCE</scope>
    <source>
        <strain evidence="1">Expedition CK06-06</strain>
    </source>
</reference>
<organism evidence="1">
    <name type="scientific">marine sediment metagenome</name>
    <dbReference type="NCBI Taxonomy" id="412755"/>
    <lineage>
        <taxon>unclassified sequences</taxon>
        <taxon>metagenomes</taxon>
        <taxon>ecological metagenomes</taxon>
    </lineage>
</organism>
<gene>
    <name evidence="1" type="ORF">S01H1_35082</name>
</gene>
<evidence type="ECO:0000313" key="1">
    <source>
        <dbReference type="EMBL" id="GAG08838.1"/>
    </source>
</evidence>
<protein>
    <submittedName>
        <fullName evidence="1">Uncharacterized protein</fullName>
    </submittedName>
</protein>
<proteinExistence type="predicted"/>
<name>X0V8M0_9ZZZZ</name>
<comment type="caution">
    <text evidence="1">The sequence shown here is derived from an EMBL/GenBank/DDBJ whole genome shotgun (WGS) entry which is preliminary data.</text>
</comment>
<dbReference type="EMBL" id="BARS01021891">
    <property type="protein sequence ID" value="GAG08838.1"/>
    <property type="molecule type" value="Genomic_DNA"/>
</dbReference>
<sequence>MTKSEEILSLVNQNLSPDQFREQHWNGSFQEYLELVAAN</sequence>
<accession>X0V8M0</accession>
<dbReference type="AlphaFoldDB" id="X0V8M0"/>
<feature type="non-terminal residue" evidence="1">
    <location>
        <position position="39"/>
    </location>
</feature>